<dbReference type="AlphaFoldDB" id="A0A327JER8"/>
<feature type="transmembrane region" description="Helical" evidence="2">
    <location>
        <begin position="333"/>
        <end position="350"/>
    </location>
</feature>
<evidence type="ECO:0000313" key="4">
    <source>
        <dbReference type="Proteomes" id="UP000249299"/>
    </source>
</evidence>
<evidence type="ECO:0000256" key="1">
    <source>
        <dbReference type="SAM" id="MobiDB-lite"/>
    </source>
</evidence>
<dbReference type="InterPro" id="IPR010266">
    <property type="entry name" value="NnrS"/>
</dbReference>
<feature type="region of interest" description="Disordered" evidence="1">
    <location>
        <begin position="200"/>
        <end position="221"/>
    </location>
</feature>
<feature type="transmembrane region" description="Helical" evidence="2">
    <location>
        <begin position="575"/>
        <end position="594"/>
    </location>
</feature>
<dbReference type="EMBL" id="NPEV01000085">
    <property type="protein sequence ID" value="RAI24116.1"/>
    <property type="molecule type" value="Genomic_DNA"/>
</dbReference>
<evidence type="ECO:0008006" key="5">
    <source>
        <dbReference type="Google" id="ProtNLM"/>
    </source>
</evidence>
<evidence type="ECO:0000313" key="3">
    <source>
        <dbReference type="EMBL" id="RAI24116.1"/>
    </source>
</evidence>
<feature type="transmembrane region" description="Helical" evidence="2">
    <location>
        <begin position="387"/>
        <end position="405"/>
    </location>
</feature>
<proteinExistence type="predicted"/>
<feature type="transmembrane region" description="Helical" evidence="2">
    <location>
        <begin position="257"/>
        <end position="279"/>
    </location>
</feature>
<keyword evidence="4" id="KW-1185">Reference proteome</keyword>
<dbReference type="Pfam" id="PF05940">
    <property type="entry name" value="NnrS"/>
    <property type="match status" value="1"/>
</dbReference>
<feature type="transmembrane region" description="Helical" evidence="2">
    <location>
        <begin position="417"/>
        <end position="437"/>
    </location>
</feature>
<evidence type="ECO:0000256" key="2">
    <source>
        <dbReference type="SAM" id="Phobius"/>
    </source>
</evidence>
<feature type="transmembrane region" description="Helical" evidence="2">
    <location>
        <begin position="606"/>
        <end position="629"/>
    </location>
</feature>
<dbReference type="Proteomes" id="UP000249299">
    <property type="component" value="Unassembled WGS sequence"/>
</dbReference>
<gene>
    <name evidence="3" type="ORF">CH339_22745</name>
</gene>
<feature type="region of interest" description="Disordered" evidence="1">
    <location>
        <begin position="1"/>
        <end position="21"/>
    </location>
</feature>
<dbReference type="OrthoDB" id="9770040at2"/>
<comment type="caution">
    <text evidence="3">The sequence shown here is derived from an EMBL/GenBank/DDBJ whole genome shotgun (WGS) entry which is preliminary data.</text>
</comment>
<feature type="transmembrane region" description="Helical" evidence="2">
    <location>
        <begin position="514"/>
        <end position="538"/>
    </location>
</feature>
<feature type="transmembrane region" description="Helical" evidence="2">
    <location>
        <begin position="484"/>
        <end position="502"/>
    </location>
</feature>
<feature type="transmembrane region" description="Helical" evidence="2">
    <location>
        <begin position="458"/>
        <end position="478"/>
    </location>
</feature>
<reference evidence="3 4" key="1">
    <citation type="submission" date="2017-07" db="EMBL/GenBank/DDBJ databases">
        <title>Draft Genome Sequences of Select Purple Nonsulfur Bacteria.</title>
        <authorList>
            <person name="Lasarre B."/>
            <person name="Mckinlay J.B."/>
        </authorList>
    </citation>
    <scope>NUCLEOTIDE SEQUENCE [LARGE SCALE GENOMIC DNA]</scope>
    <source>
        <strain evidence="3 4">DSM 11290</strain>
    </source>
</reference>
<sequence>MRSGEIWTVRRAGPRGHQNPRRPVLAQCTVTASRVATWPTNQTGSSSSRKARTARRLPMALSAMAASIRSSTLSWSPRWKTAAGKAVSAIITSSCSKCSTRCRRRRASAVPSLASSAVLASSISTSKAAWSASMIASPVDMAIDPAIDDGGFAIMIPVSLKAAAPGTAPSVMKILQPRSAHLDQSQGIVDRTPLKWQPVRPGPATGEGAPQPPAHCDRPRRRLPCRLSLEPPLPMPDETAPLRTDALPIVFRGGFRVFFLLAGLFALAAIGAWLAWLAIHALNGMVPEPTIAVAPHLWHGHEMLFGYAGATLAGFLTTAVPSWTGQPGTKPRTLLLLSGLWLAGRIAVWFSALVPAAIVAGIDLLFFPALTLWLAMMLAHDPKPRNLLFLVLTTGLFLANLMVHLEWTGLADSGAELGIRAGIALISVKIAIVGGRVTPAFTRNSLIRAGKGDRLPVVTPRLGQAAITAGLLFALLIALDAPPLWSGIAAAAAAAFNAGRLAGWRGTRALHDPLTWSLHLAFLLLVVGYGAIAASLLFDAVDEIAAWHFLGIGALGLMSLAIMTRIALGHTGRQLAAAPVIALAYVAIALAAVTRTFGPAVLPDDYYTPIFVAGGLWMFGFALFALIYFPILTRPRVLPATAHAQHNSP</sequence>
<feature type="transmembrane region" description="Helical" evidence="2">
    <location>
        <begin position="304"/>
        <end position="321"/>
    </location>
</feature>
<feature type="transmembrane region" description="Helical" evidence="2">
    <location>
        <begin position="544"/>
        <end position="563"/>
    </location>
</feature>
<keyword evidence="2" id="KW-1133">Transmembrane helix</keyword>
<keyword evidence="2" id="KW-0812">Transmembrane</keyword>
<accession>A0A327JER8</accession>
<name>A0A327JER8_9HYPH</name>
<keyword evidence="2" id="KW-0472">Membrane</keyword>
<feature type="transmembrane region" description="Helical" evidence="2">
    <location>
        <begin position="356"/>
        <end position="375"/>
    </location>
</feature>
<protein>
    <recommendedName>
        <fullName evidence="5">NnrS family protein</fullName>
    </recommendedName>
</protein>
<organism evidence="3 4">
    <name type="scientific">Rhodobium orientis</name>
    <dbReference type="NCBI Taxonomy" id="34017"/>
    <lineage>
        <taxon>Bacteria</taxon>
        <taxon>Pseudomonadati</taxon>
        <taxon>Pseudomonadota</taxon>
        <taxon>Alphaproteobacteria</taxon>
        <taxon>Hyphomicrobiales</taxon>
        <taxon>Rhodobiaceae</taxon>
        <taxon>Rhodobium</taxon>
    </lineage>
</organism>